<evidence type="ECO:0000256" key="7">
    <source>
        <dbReference type="ARBA" id="ARBA00023033"/>
    </source>
</evidence>
<evidence type="ECO:0000313" key="8">
    <source>
        <dbReference type="EMBL" id="RKQ15148.1"/>
    </source>
</evidence>
<proteinExistence type="inferred from homology"/>
<comment type="cofactor">
    <cofactor evidence="1">
        <name>FAD</name>
        <dbReference type="ChEBI" id="CHEBI:57692"/>
    </cofactor>
</comment>
<dbReference type="InterPro" id="IPR050775">
    <property type="entry name" value="FAD-binding_Monooxygenases"/>
</dbReference>
<dbReference type="EMBL" id="RBZN01000033">
    <property type="protein sequence ID" value="RKQ15148.1"/>
    <property type="molecule type" value="Genomic_DNA"/>
</dbReference>
<dbReference type="Gene3D" id="3.50.50.60">
    <property type="entry name" value="FAD/NAD(P)-binding domain"/>
    <property type="match status" value="2"/>
</dbReference>
<dbReference type="PANTHER" id="PTHR43098:SF3">
    <property type="entry name" value="L-ORNITHINE N(5)-MONOOXYGENASE-RELATED"/>
    <property type="match status" value="1"/>
</dbReference>
<dbReference type="InterPro" id="IPR020946">
    <property type="entry name" value="Flavin_mOase-like"/>
</dbReference>
<name>A0A494YY61_9BACL</name>
<protein>
    <submittedName>
        <fullName evidence="8">NAD(P)/FAD-dependent oxidoreductase</fullName>
    </submittedName>
</protein>
<evidence type="ECO:0000256" key="6">
    <source>
        <dbReference type="ARBA" id="ARBA00023002"/>
    </source>
</evidence>
<keyword evidence="6" id="KW-0560">Oxidoreductase</keyword>
<dbReference type="Pfam" id="PF00743">
    <property type="entry name" value="FMO-like"/>
    <property type="match status" value="1"/>
</dbReference>
<keyword evidence="9" id="KW-1185">Reference proteome</keyword>
<comment type="caution">
    <text evidence="8">The sequence shown here is derived from an EMBL/GenBank/DDBJ whole genome shotgun (WGS) entry which is preliminary data.</text>
</comment>
<evidence type="ECO:0000256" key="5">
    <source>
        <dbReference type="ARBA" id="ARBA00022857"/>
    </source>
</evidence>
<dbReference type="RefSeq" id="WP_121215115.1">
    <property type="nucleotide sequence ID" value="NZ_RBZN01000033.1"/>
</dbReference>
<keyword evidence="3" id="KW-0285">Flavoprotein</keyword>
<evidence type="ECO:0000256" key="4">
    <source>
        <dbReference type="ARBA" id="ARBA00022827"/>
    </source>
</evidence>
<evidence type="ECO:0000256" key="3">
    <source>
        <dbReference type="ARBA" id="ARBA00022630"/>
    </source>
</evidence>
<dbReference type="InterPro" id="IPR036188">
    <property type="entry name" value="FAD/NAD-bd_sf"/>
</dbReference>
<keyword evidence="5" id="KW-0521">NADP</keyword>
<sequence>MQNQKYVDAVVVGAGFAGLYMLHKLRESNLNAVVYEAGTDVGGVWYWNLYPGAKCDIDSIYYCYTFSEELYKKWNWTSKYPKQEEILNYLNFVADELDLRKDIQFNTQVLGATFDEEHNIWNVQLKNGEIVKAKYFISAVGCLSATNIPKIEGFDQFEGEAYHTGKWPREGVDLTNKRVGVIGTGSSGVQTIPEVAKVASQLTVFQRTAQYVLPANNYDYTQEFINESKEKFEETRKLLHYSPSGSAIIPRNKSALEDTAEEREAVFEEAWKIGGFQMTTTYYDLMVNEQANEYVSEFIRKKIKNIVKDPVTAEALTPNYMYGVKRLTLGTDYYETYNRPNVRLVNLRKTPIEKISAKGIKTTTEEIELDVLIFATGYDGMTGPLLRMDIKGRNGVSLNEKWENGGKVRTFLGLATKDFPNFFMITGPESPSVLVVMPIAIEQHVDWIVDCINYMEKQNIDAIEPSKDAEEAWSKHNREIAEMTLYTKGDSWYTGANIEGKPRSFLIYLGGFDNYRKKCDAVAASGYEEFQLYSSIREI</sequence>
<gene>
    <name evidence="8" type="ORF">D8M03_12405</name>
</gene>
<evidence type="ECO:0000256" key="1">
    <source>
        <dbReference type="ARBA" id="ARBA00001974"/>
    </source>
</evidence>
<dbReference type="GO" id="GO:0050660">
    <property type="term" value="F:flavin adenine dinucleotide binding"/>
    <property type="evidence" value="ECO:0007669"/>
    <property type="project" value="InterPro"/>
</dbReference>
<comment type="similarity">
    <text evidence="2">Belongs to the FAD-binding monooxygenase family.</text>
</comment>
<evidence type="ECO:0000313" key="9">
    <source>
        <dbReference type="Proteomes" id="UP000272238"/>
    </source>
</evidence>
<reference evidence="8 9" key="1">
    <citation type="journal article" date="2016" name="Antonie Van Leeuwenhoek">
        <title>Lysinibacillus endophyticus sp. nov., an indole-3-acetic acid producing endophytic bacterium isolated from corn root (Zea mays cv. Xinken-5).</title>
        <authorList>
            <person name="Yu J."/>
            <person name="Guan X."/>
            <person name="Liu C."/>
            <person name="Xiang W."/>
            <person name="Yu Z."/>
            <person name="Liu X."/>
            <person name="Wang G."/>
        </authorList>
    </citation>
    <scope>NUCLEOTIDE SEQUENCE [LARGE SCALE GENOMIC DNA]</scope>
    <source>
        <strain evidence="8 9">DSM 100506</strain>
    </source>
</reference>
<evidence type="ECO:0000256" key="2">
    <source>
        <dbReference type="ARBA" id="ARBA00010139"/>
    </source>
</evidence>
<dbReference type="PANTHER" id="PTHR43098">
    <property type="entry name" value="L-ORNITHINE N(5)-MONOOXYGENASE-RELATED"/>
    <property type="match status" value="1"/>
</dbReference>
<dbReference type="GO" id="GO:0050661">
    <property type="term" value="F:NADP binding"/>
    <property type="evidence" value="ECO:0007669"/>
    <property type="project" value="InterPro"/>
</dbReference>
<dbReference type="SUPFAM" id="SSF51905">
    <property type="entry name" value="FAD/NAD(P)-binding domain"/>
    <property type="match status" value="2"/>
</dbReference>
<accession>A0A494YY61</accession>
<keyword evidence="7" id="KW-0503">Monooxygenase</keyword>
<dbReference type="GO" id="GO:0004499">
    <property type="term" value="F:N,N-dimethylaniline monooxygenase activity"/>
    <property type="evidence" value="ECO:0007669"/>
    <property type="project" value="InterPro"/>
</dbReference>
<keyword evidence="4" id="KW-0274">FAD</keyword>
<organism evidence="8 9">
    <name type="scientific">Ureibacillus endophyticus</name>
    <dbReference type="NCBI Taxonomy" id="1978490"/>
    <lineage>
        <taxon>Bacteria</taxon>
        <taxon>Bacillati</taxon>
        <taxon>Bacillota</taxon>
        <taxon>Bacilli</taxon>
        <taxon>Bacillales</taxon>
        <taxon>Caryophanaceae</taxon>
        <taxon>Ureibacillus</taxon>
    </lineage>
</organism>
<dbReference type="AlphaFoldDB" id="A0A494YY61"/>
<dbReference type="Proteomes" id="UP000272238">
    <property type="component" value="Unassembled WGS sequence"/>
</dbReference>
<dbReference type="OrthoDB" id="9778740at2"/>